<sequence>MAAISSSTSGPSTTQTNPLPLTFDQIRRIRYYRLHGQTLDSEDNIFVPCFNDKYEGRHVGNDHRFAGEMLNSIVRTQRDEWLFIPCSDPNARNGVFKILVCDLIRQLYNPARNYNEALKRGAVFGADNHQRVEDLVFGEESADVAVGEPAMPPIVRTESTSRVAFKVTPAVWHWILQNVGDEWQPAFQKVWEMSMPKFLDERWTICEACNPKESKSGERWTVLPELKRSDLLKDDTWEKFYKEHPELRF</sequence>
<gene>
    <name evidence="1" type="ORF">LY89DRAFT_780822</name>
</gene>
<proteinExistence type="predicted"/>
<keyword evidence="2" id="KW-1185">Reference proteome</keyword>
<organism evidence="1 2">
    <name type="scientific">Mollisia scopiformis</name>
    <name type="common">Conifer needle endophyte fungus</name>
    <name type="synonym">Phialocephala scopiformis</name>
    <dbReference type="NCBI Taxonomy" id="149040"/>
    <lineage>
        <taxon>Eukaryota</taxon>
        <taxon>Fungi</taxon>
        <taxon>Dikarya</taxon>
        <taxon>Ascomycota</taxon>
        <taxon>Pezizomycotina</taxon>
        <taxon>Leotiomycetes</taxon>
        <taxon>Helotiales</taxon>
        <taxon>Mollisiaceae</taxon>
        <taxon>Mollisia</taxon>
    </lineage>
</organism>
<protein>
    <submittedName>
        <fullName evidence="1">Uncharacterized protein</fullName>
    </submittedName>
</protein>
<dbReference type="OrthoDB" id="10674117at2759"/>
<dbReference type="EMBL" id="KQ947412">
    <property type="protein sequence ID" value="KUJ18819.1"/>
    <property type="molecule type" value="Genomic_DNA"/>
</dbReference>
<dbReference type="InParanoid" id="A0A194XFA8"/>
<dbReference type="RefSeq" id="XP_018073174.1">
    <property type="nucleotide sequence ID" value="XM_018222423.1"/>
</dbReference>
<reference evidence="1 2" key="1">
    <citation type="submission" date="2015-10" db="EMBL/GenBank/DDBJ databases">
        <title>Full genome of DAOMC 229536 Phialocephala scopiformis, a fungal endophyte of spruce producing the potent anti-insectan compound rugulosin.</title>
        <authorList>
            <consortium name="DOE Joint Genome Institute"/>
            <person name="Walker A.K."/>
            <person name="Frasz S.L."/>
            <person name="Seifert K.A."/>
            <person name="Miller J.D."/>
            <person name="Mondo S.J."/>
            <person name="Labutti K."/>
            <person name="Lipzen A."/>
            <person name="Dockter R."/>
            <person name="Kennedy M."/>
            <person name="Grigoriev I.V."/>
            <person name="Spatafora J.W."/>
        </authorList>
    </citation>
    <scope>NUCLEOTIDE SEQUENCE [LARGE SCALE GENOMIC DNA]</scope>
    <source>
        <strain evidence="1 2">CBS 120377</strain>
    </source>
</reference>
<dbReference type="GeneID" id="28832149"/>
<evidence type="ECO:0000313" key="1">
    <source>
        <dbReference type="EMBL" id="KUJ18819.1"/>
    </source>
</evidence>
<accession>A0A194XFA8</accession>
<dbReference type="AlphaFoldDB" id="A0A194XFA8"/>
<dbReference type="KEGG" id="psco:LY89DRAFT_780822"/>
<evidence type="ECO:0000313" key="2">
    <source>
        <dbReference type="Proteomes" id="UP000070700"/>
    </source>
</evidence>
<dbReference type="Proteomes" id="UP000070700">
    <property type="component" value="Unassembled WGS sequence"/>
</dbReference>
<name>A0A194XFA8_MOLSC</name>